<feature type="compositionally biased region" description="Polar residues" evidence="8">
    <location>
        <begin position="339"/>
        <end position="360"/>
    </location>
</feature>
<evidence type="ECO:0000256" key="8">
    <source>
        <dbReference type="SAM" id="MobiDB-lite"/>
    </source>
</evidence>
<keyword evidence="2 7" id="KW-0808">Transferase</keyword>
<feature type="domain" description="Palmitoyltransferase DHHC" evidence="9">
    <location>
        <begin position="172"/>
        <end position="323"/>
    </location>
</feature>
<gene>
    <name evidence="10" type="primary">ZDHHC11</name>
    <name evidence="10" type="ORF">AOXY_G5308</name>
</gene>
<evidence type="ECO:0000313" key="11">
    <source>
        <dbReference type="Proteomes" id="UP001230051"/>
    </source>
</evidence>
<dbReference type="AlphaFoldDB" id="A0AAD8GEG7"/>
<evidence type="ECO:0000256" key="7">
    <source>
        <dbReference type="RuleBase" id="RU079119"/>
    </source>
</evidence>
<dbReference type="GO" id="GO:0006612">
    <property type="term" value="P:protein targeting to membrane"/>
    <property type="evidence" value="ECO:0007669"/>
    <property type="project" value="TreeGrafter"/>
</dbReference>
<feature type="transmembrane region" description="Helical" evidence="7">
    <location>
        <begin position="119"/>
        <end position="142"/>
    </location>
</feature>
<comment type="subcellular location">
    <subcellularLocation>
        <location evidence="1">Membrane</location>
        <topology evidence="1">Multi-pass membrane protein</topology>
    </subcellularLocation>
</comment>
<feature type="transmembrane region" description="Helical" evidence="7">
    <location>
        <begin position="92"/>
        <end position="113"/>
    </location>
</feature>
<keyword evidence="11" id="KW-1185">Reference proteome</keyword>
<keyword evidence="5 7" id="KW-0472">Membrane</keyword>
<evidence type="ECO:0000256" key="4">
    <source>
        <dbReference type="ARBA" id="ARBA00022989"/>
    </source>
</evidence>
<feature type="transmembrane region" description="Helical" evidence="7">
    <location>
        <begin position="216"/>
        <end position="242"/>
    </location>
</feature>
<evidence type="ECO:0000256" key="1">
    <source>
        <dbReference type="ARBA" id="ARBA00004141"/>
    </source>
</evidence>
<keyword evidence="6 7" id="KW-0012">Acyltransferase</keyword>
<dbReference type="GO" id="GO:0005783">
    <property type="term" value="C:endoplasmic reticulum"/>
    <property type="evidence" value="ECO:0007669"/>
    <property type="project" value="TreeGrafter"/>
</dbReference>
<evidence type="ECO:0000313" key="10">
    <source>
        <dbReference type="EMBL" id="KAK1172671.1"/>
    </source>
</evidence>
<dbReference type="EC" id="2.3.1.225" evidence="7"/>
<dbReference type="PROSITE" id="PS50216">
    <property type="entry name" value="DHHC"/>
    <property type="match status" value="1"/>
</dbReference>
<comment type="catalytic activity">
    <reaction evidence="7">
        <text>L-cysteinyl-[protein] + hexadecanoyl-CoA = S-hexadecanoyl-L-cysteinyl-[protein] + CoA</text>
        <dbReference type="Rhea" id="RHEA:36683"/>
        <dbReference type="Rhea" id="RHEA-COMP:10131"/>
        <dbReference type="Rhea" id="RHEA-COMP:11032"/>
        <dbReference type="ChEBI" id="CHEBI:29950"/>
        <dbReference type="ChEBI" id="CHEBI:57287"/>
        <dbReference type="ChEBI" id="CHEBI:57379"/>
        <dbReference type="ChEBI" id="CHEBI:74151"/>
        <dbReference type="EC" id="2.3.1.225"/>
    </reaction>
</comment>
<evidence type="ECO:0000256" key="6">
    <source>
        <dbReference type="ARBA" id="ARBA00023315"/>
    </source>
</evidence>
<comment type="similarity">
    <text evidence="7">Belongs to the DHHC palmitoyltransferase family.</text>
</comment>
<comment type="caution">
    <text evidence="10">The sequence shown here is derived from an EMBL/GenBank/DDBJ whole genome shotgun (WGS) entry which is preliminary data.</text>
</comment>
<keyword evidence="4 7" id="KW-1133">Transmembrane helix</keyword>
<organism evidence="10 11">
    <name type="scientific">Acipenser oxyrinchus oxyrinchus</name>
    <dbReference type="NCBI Taxonomy" id="40147"/>
    <lineage>
        <taxon>Eukaryota</taxon>
        <taxon>Metazoa</taxon>
        <taxon>Chordata</taxon>
        <taxon>Craniata</taxon>
        <taxon>Vertebrata</taxon>
        <taxon>Euteleostomi</taxon>
        <taxon>Actinopterygii</taxon>
        <taxon>Chondrostei</taxon>
        <taxon>Acipenseriformes</taxon>
        <taxon>Acipenseridae</taxon>
        <taxon>Acipenser</taxon>
    </lineage>
</organism>
<evidence type="ECO:0000256" key="2">
    <source>
        <dbReference type="ARBA" id="ARBA00022679"/>
    </source>
</evidence>
<dbReference type="GO" id="GO:0016020">
    <property type="term" value="C:membrane"/>
    <property type="evidence" value="ECO:0007669"/>
    <property type="project" value="UniProtKB-SubCell"/>
</dbReference>
<dbReference type="GO" id="GO:0019706">
    <property type="term" value="F:protein-cysteine S-palmitoyltransferase activity"/>
    <property type="evidence" value="ECO:0007669"/>
    <property type="project" value="UniProtKB-EC"/>
</dbReference>
<accession>A0AAD8GEG7</accession>
<evidence type="ECO:0000256" key="3">
    <source>
        <dbReference type="ARBA" id="ARBA00022692"/>
    </source>
</evidence>
<dbReference type="Pfam" id="PF01529">
    <property type="entry name" value="DHHC"/>
    <property type="match status" value="1"/>
</dbReference>
<reference evidence="10" key="1">
    <citation type="submission" date="2022-02" db="EMBL/GenBank/DDBJ databases">
        <title>Atlantic sturgeon de novo genome assembly.</title>
        <authorList>
            <person name="Stock M."/>
            <person name="Klopp C."/>
            <person name="Guiguen Y."/>
            <person name="Cabau C."/>
            <person name="Parinello H."/>
            <person name="Santidrian Yebra-Pimentel E."/>
            <person name="Kuhl H."/>
            <person name="Dirks R.P."/>
            <person name="Guessner J."/>
            <person name="Wuertz S."/>
            <person name="Du K."/>
            <person name="Schartl M."/>
        </authorList>
    </citation>
    <scope>NUCLEOTIDE SEQUENCE</scope>
    <source>
        <strain evidence="10">STURGEONOMICS-FGT-2020</strain>
        <tissue evidence="10">Whole blood</tissue>
    </source>
</reference>
<dbReference type="PANTHER" id="PTHR22883">
    <property type="entry name" value="ZINC FINGER DHHC DOMAIN CONTAINING PROTEIN"/>
    <property type="match status" value="1"/>
</dbReference>
<dbReference type="InterPro" id="IPR039859">
    <property type="entry name" value="PFA4/ZDH16/20/ERF2-like"/>
</dbReference>
<feature type="region of interest" description="Disordered" evidence="8">
    <location>
        <begin position="332"/>
        <end position="360"/>
    </location>
</feature>
<comment type="domain">
    <text evidence="7">The DHHC domain is required for palmitoyltransferase activity.</text>
</comment>
<dbReference type="GO" id="GO:0005794">
    <property type="term" value="C:Golgi apparatus"/>
    <property type="evidence" value="ECO:0007669"/>
    <property type="project" value="TreeGrafter"/>
</dbReference>
<name>A0AAD8GEG7_ACIOX</name>
<dbReference type="EMBL" id="JAGXEW010000004">
    <property type="protein sequence ID" value="KAK1172671.1"/>
    <property type="molecule type" value="Genomic_DNA"/>
</dbReference>
<dbReference type="PANTHER" id="PTHR22883:SF22">
    <property type="entry name" value="PALMITOYLTRANSFERASE ZDHHC11-RELATED"/>
    <property type="match status" value="1"/>
</dbReference>
<sequence>MSQQRSSCCFGICGAQNYAFLNRNELECYHEPVTFLYNYFQCCCAALQWMNCYDRRVRRTRPAREDSRNDLVTPPRRSRVNGWSLPIHSFQLVAWLFYTYLAIVGFGIYIPLLPYNWKYAGYCIIGIAFASHFVMHIVAVSIDPADHSVRAKNNYRNPMPALDRAKHPHAIQNLHCYLCEVDVGLKAKHCSSCNKCISDFDHHCKWLNNCVGGRNYWFFFCTVLSAVLGIILMVLVILYVFIEHFVNPTQLRTAPQFHDIQENNTWLAFLPVSSMETSSAGILVPAFISILLGLASLLLLGHLLGFHIYLLTKKLSTYEYIVKQRHTESFKNQDKDLESTSSTSRSQNVPAVQTSTGCDSPLSARSSAFKYQDRPHVTIKQSSGVCAEGDIKQATSDAGENSCYTPKQATQSLTGTLNLEGESLVDSKGSCKSALKQKPNNPLQEGVESIEQIPVAQNPLGSSAKQSTPSKQSKCAATQLVTTASPYASENSGNLRQSFLSTPLSMDTAHSEQELSHLGISHLMDGSQRSSQEVSFHTTGVHSLSLGNSILETDMESEPCSQ</sequence>
<protein>
    <recommendedName>
        <fullName evidence="7">Palmitoyltransferase</fullName>
        <ecNumber evidence="7">2.3.1.225</ecNumber>
    </recommendedName>
</protein>
<dbReference type="InterPro" id="IPR001594">
    <property type="entry name" value="Palmitoyltrfase_DHHC"/>
</dbReference>
<feature type="transmembrane region" description="Helical" evidence="7">
    <location>
        <begin position="282"/>
        <end position="311"/>
    </location>
</feature>
<proteinExistence type="inferred from homology"/>
<evidence type="ECO:0000259" key="9">
    <source>
        <dbReference type="Pfam" id="PF01529"/>
    </source>
</evidence>
<dbReference type="Proteomes" id="UP001230051">
    <property type="component" value="Unassembled WGS sequence"/>
</dbReference>
<evidence type="ECO:0000256" key="5">
    <source>
        <dbReference type="ARBA" id="ARBA00023136"/>
    </source>
</evidence>
<keyword evidence="3 7" id="KW-0812">Transmembrane</keyword>